<dbReference type="Proteomes" id="UP000192276">
    <property type="component" value="Unassembled WGS sequence"/>
</dbReference>
<proteinExistence type="inferred from homology"/>
<dbReference type="PANTHER" id="PTHR33567:SF3">
    <property type="entry name" value="CHROMATE ION TRANSPORTER (EUROFUNG)"/>
    <property type="match status" value="1"/>
</dbReference>
<dbReference type="InterPro" id="IPR003370">
    <property type="entry name" value="Chromate_transpt"/>
</dbReference>
<evidence type="ECO:0000256" key="6">
    <source>
        <dbReference type="ARBA" id="ARBA00023136"/>
    </source>
</evidence>
<dbReference type="GO" id="GO:0015109">
    <property type="term" value="F:chromate transmembrane transporter activity"/>
    <property type="evidence" value="ECO:0007669"/>
    <property type="project" value="InterPro"/>
</dbReference>
<feature type="transmembrane region" description="Helical" evidence="7">
    <location>
        <begin position="192"/>
        <end position="209"/>
    </location>
</feature>
<accession>A0A1V9FTL3</accession>
<reference evidence="9" key="1">
    <citation type="submission" date="2016-04" db="EMBL/GenBank/DDBJ databases">
        <authorList>
            <person name="Chen L."/>
            <person name="Zhuang W."/>
            <person name="Wang G."/>
        </authorList>
    </citation>
    <scope>NUCLEOTIDE SEQUENCE [LARGE SCALE GENOMIC DNA]</scope>
    <source>
        <strain evidence="9">208</strain>
    </source>
</reference>
<dbReference type="GO" id="GO:0005886">
    <property type="term" value="C:plasma membrane"/>
    <property type="evidence" value="ECO:0007669"/>
    <property type="project" value="UniProtKB-SubCell"/>
</dbReference>
<feature type="transmembrane region" description="Helical" evidence="7">
    <location>
        <begin position="77"/>
        <end position="99"/>
    </location>
</feature>
<evidence type="ECO:0000256" key="1">
    <source>
        <dbReference type="ARBA" id="ARBA00004651"/>
    </source>
</evidence>
<feature type="transmembrane region" description="Helical" evidence="7">
    <location>
        <begin position="111"/>
        <end position="128"/>
    </location>
</feature>
<keyword evidence="4 7" id="KW-0812">Transmembrane</keyword>
<keyword evidence="9" id="KW-1185">Reference proteome</keyword>
<dbReference type="InterPro" id="IPR014047">
    <property type="entry name" value="Chr_Tranpt_l_chain"/>
</dbReference>
<keyword evidence="5 7" id="KW-1133">Transmembrane helix</keyword>
<dbReference type="PIRSF" id="PIRSF004810">
    <property type="entry name" value="ChrA"/>
    <property type="match status" value="1"/>
</dbReference>
<protein>
    <submittedName>
        <fullName evidence="8">Chromate transporter</fullName>
    </submittedName>
</protein>
<comment type="similarity">
    <text evidence="2">Belongs to the chromate ion transporter (CHR) (TC 2.A.51) family.</text>
</comment>
<organism evidence="8 9">
    <name type="scientific">Niastella populi</name>
    <dbReference type="NCBI Taxonomy" id="550983"/>
    <lineage>
        <taxon>Bacteria</taxon>
        <taxon>Pseudomonadati</taxon>
        <taxon>Bacteroidota</taxon>
        <taxon>Chitinophagia</taxon>
        <taxon>Chitinophagales</taxon>
        <taxon>Chitinophagaceae</taxon>
        <taxon>Niastella</taxon>
    </lineage>
</organism>
<evidence type="ECO:0000256" key="5">
    <source>
        <dbReference type="ARBA" id="ARBA00022989"/>
    </source>
</evidence>
<sequence length="418" mass="46810">MILRHIPFLKAVFIHSVSAFGGPQGHFGMVMKTFVHRRRDVTEQELLEYNAFCQLLPGASSTQVLTLIGYKRGGIPLAILTLGIWIAPACILMGAFSFLLEFFDSKAMSEGAFKFIQPMAVGFLAFAATRSFKLAIHNNITRIIMMVSTITTYFLFKSPWVFPILLVVGGFVTNLSDKRIPEKAQPVKKIKWANIWLFAFIFLTAGIVSELARKNDWPNRRPLNLFENTYRFGSLVFGGGQVLIPMMYEQYVERPKSPVVIRKNLNKKENVINIERDDFYTGAGIVRAIPGPVFSISSFMGGMAMKDKGTGWQLLGCLIGSVAIFLPSALLVLFFFPIWHNLQRYVIVYRALEGINAVVVGIMVAGTIYMMRDISFIGFHTVSIINIAVIAGTWLLLSFSKIPSPFIVLLCLLLGWLL</sequence>
<dbReference type="EMBL" id="LWBP01000134">
    <property type="protein sequence ID" value="OQP61694.1"/>
    <property type="molecule type" value="Genomic_DNA"/>
</dbReference>
<dbReference type="AlphaFoldDB" id="A0A1V9FTL3"/>
<evidence type="ECO:0000256" key="7">
    <source>
        <dbReference type="SAM" id="Phobius"/>
    </source>
</evidence>
<evidence type="ECO:0000256" key="2">
    <source>
        <dbReference type="ARBA" id="ARBA00005262"/>
    </source>
</evidence>
<keyword evidence="3" id="KW-1003">Cell membrane</keyword>
<feature type="transmembrane region" description="Helical" evidence="7">
    <location>
        <begin position="312"/>
        <end position="335"/>
    </location>
</feature>
<feature type="transmembrane region" description="Helical" evidence="7">
    <location>
        <begin position="162"/>
        <end position="180"/>
    </location>
</feature>
<evidence type="ECO:0000313" key="8">
    <source>
        <dbReference type="EMBL" id="OQP61694.1"/>
    </source>
</evidence>
<gene>
    <name evidence="8" type="ORF">A4R26_19135</name>
</gene>
<evidence type="ECO:0000313" key="9">
    <source>
        <dbReference type="Proteomes" id="UP000192276"/>
    </source>
</evidence>
<keyword evidence="6 7" id="KW-0472">Membrane</keyword>
<comment type="subcellular location">
    <subcellularLocation>
        <location evidence="1">Cell membrane</location>
        <topology evidence="1">Multi-pass membrane protein</topology>
    </subcellularLocation>
</comment>
<feature type="transmembrane region" description="Helical" evidence="7">
    <location>
        <begin position="376"/>
        <end position="396"/>
    </location>
</feature>
<dbReference type="Pfam" id="PF02417">
    <property type="entry name" value="Chromate_transp"/>
    <property type="match status" value="2"/>
</dbReference>
<evidence type="ECO:0000256" key="4">
    <source>
        <dbReference type="ARBA" id="ARBA00022692"/>
    </source>
</evidence>
<dbReference type="PANTHER" id="PTHR33567">
    <property type="entry name" value="CHROMATE ION TRANSPORTER (EUROFUNG)"/>
    <property type="match status" value="1"/>
</dbReference>
<comment type="caution">
    <text evidence="8">The sequence shown here is derived from an EMBL/GenBank/DDBJ whole genome shotgun (WGS) entry which is preliminary data.</text>
</comment>
<dbReference type="STRING" id="550983.A4R26_19135"/>
<name>A0A1V9FTL3_9BACT</name>
<evidence type="ECO:0000256" key="3">
    <source>
        <dbReference type="ARBA" id="ARBA00022475"/>
    </source>
</evidence>
<feature type="transmembrane region" description="Helical" evidence="7">
    <location>
        <begin position="347"/>
        <end position="369"/>
    </location>
</feature>